<evidence type="ECO:0000313" key="3">
    <source>
        <dbReference type="Proteomes" id="UP000239156"/>
    </source>
</evidence>
<feature type="compositionally biased region" description="Basic and acidic residues" evidence="1">
    <location>
        <begin position="353"/>
        <end position="363"/>
    </location>
</feature>
<dbReference type="AlphaFoldDB" id="A0A2S4VZI1"/>
<feature type="region of interest" description="Disordered" evidence="1">
    <location>
        <begin position="179"/>
        <end position="444"/>
    </location>
</feature>
<protein>
    <submittedName>
        <fullName evidence="2">Uncharacterized protein</fullName>
    </submittedName>
</protein>
<comment type="caution">
    <text evidence="2">The sequence shown here is derived from an EMBL/GenBank/DDBJ whole genome shotgun (WGS) entry which is preliminary data.</text>
</comment>
<feature type="compositionally biased region" description="Basic residues" evidence="1">
    <location>
        <begin position="408"/>
        <end position="422"/>
    </location>
</feature>
<dbReference type="VEuPathDB" id="FungiDB:PSHT_01298"/>
<organism evidence="2 3">
    <name type="scientific">Puccinia striiformis</name>
    <dbReference type="NCBI Taxonomy" id="27350"/>
    <lineage>
        <taxon>Eukaryota</taxon>
        <taxon>Fungi</taxon>
        <taxon>Dikarya</taxon>
        <taxon>Basidiomycota</taxon>
        <taxon>Pucciniomycotina</taxon>
        <taxon>Pucciniomycetes</taxon>
        <taxon>Pucciniales</taxon>
        <taxon>Pucciniaceae</taxon>
        <taxon>Puccinia</taxon>
    </lineage>
</organism>
<name>A0A2S4VZI1_9BASI</name>
<evidence type="ECO:0000256" key="1">
    <source>
        <dbReference type="SAM" id="MobiDB-lite"/>
    </source>
</evidence>
<feature type="compositionally biased region" description="Low complexity" evidence="1">
    <location>
        <begin position="263"/>
        <end position="276"/>
    </location>
</feature>
<feature type="compositionally biased region" description="Low complexity" evidence="1">
    <location>
        <begin position="230"/>
        <end position="241"/>
    </location>
</feature>
<feature type="non-terminal residue" evidence="2">
    <location>
        <position position="444"/>
    </location>
</feature>
<dbReference type="EMBL" id="PKSL01000015">
    <property type="protein sequence ID" value="POW14922.1"/>
    <property type="molecule type" value="Genomic_DNA"/>
</dbReference>
<dbReference type="Proteomes" id="UP000239156">
    <property type="component" value="Unassembled WGS sequence"/>
</dbReference>
<keyword evidence="3" id="KW-1185">Reference proteome</keyword>
<dbReference type="VEuPathDB" id="FungiDB:PSTT_02546"/>
<feature type="compositionally biased region" description="Pro residues" evidence="1">
    <location>
        <begin position="219"/>
        <end position="228"/>
    </location>
</feature>
<sequence>MNHQPGPGLPYPADVRSSLQHQSPRCVPNHPTLTYHLLVESNPARSSFMRPTCIAISTTSRPVMSPITQPLRPPLLVISNIASGRLTPPVAFSLTHSPSSFRTDKHHPNNPPVTHCSRCLPSIDQPVMQLPSQQFNTPTLLSFLSPSPAGHPSNHSQLPSEPAAALQRVNQLPHLSRYDAHQHQPSSTGPNASQPSPTLSKHPAPKEATNKRSNHRAAPKPPQGPKAKPPAKATPASIPSARWTPKKSSPERKQFRPKRRVRGAAAKALKGAPADGQPGQALQPPARMNQASTLPALEVGLDFSGLDTRSPLPVEQSRLDGDHPAPNLNEQRGHDGQICEQPPNEDYMEDQDEHQGKHQDEQQYKGQGEGPDDGAHDPTFSIGPIPAGEALPNKTNQKKKASVSAAKGKGKPKGKVKGKGKGKATANQNQNKGGGEQAKTSSSI</sequence>
<accession>A0A2S4VZI1</accession>
<feature type="region of interest" description="Disordered" evidence="1">
    <location>
        <begin position="1"/>
        <end position="24"/>
    </location>
</feature>
<feature type="compositionally biased region" description="Polar residues" evidence="1">
    <location>
        <begin position="183"/>
        <end position="199"/>
    </location>
</feature>
<feature type="region of interest" description="Disordered" evidence="1">
    <location>
        <begin position="139"/>
        <end position="163"/>
    </location>
</feature>
<proteinExistence type="predicted"/>
<reference evidence="2" key="1">
    <citation type="submission" date="2017-12" db="EMBL/GenBank/DDBJ databases">
        <title>Gene loss provides genomic basis for host adaptation in cereal stripe rust fungi.</title>
        <authorList>
            <person name="Xia C."/>
        </authorList>
    </citation>
    <scope>NUCLEOTIDE SEQUENCE [LARGE SCALE GENOMIC DNA]</scope>
    <source>
        <strain evidence="2">93-210</strain>
    </source>
</reference>
<gene>
    <name evidence="2" type="ORF">PSTT_02546</name>
</gene>
<evidence type="ECO:0000313" key="2">
    <source>
        <dbReference type="EMBL" id="POW14922.1"/>
    </source>
</evidence>